<dbReference type="InterPro" id="IPR001878">
    <property type="entry name" value="Znf_CCHC"/>
</dbReference>
<evidence type="ECO:0000256" key="4">
    <source>
        <dbReference type="ARBA" id="ARBA00022722"/>
    </source>
</evidence>
<dbReference type="SUPFAM" id="SSF50630">
    <property type="entry name" value="Acid proteases"/>
    <property type="match status" value="1"/>
</dbReference>
<dbReference type="InterPro" id="IPR000477">
    <property type="entry name" value="RT_dom"/>
</dbReference>
<dbReference type="AlphaFoldDB" id="A0AAW2HFJ4"/>
<dbReference type="FunFam" id="3.10.20.370:FF:000001">
    <property type="entry name" value="Retrovirus-related Pol polyprotein from transposon 17.6-like protein"/>
    <property type="match status" value="1"/>
</dbReference>
<dbReference type="Gene3D" id="3.30.70.270">
    <property type="match status" value="2"/>
</dbReference>
<dbReference type="InterPro" id="IPR050951">
    <property type="entry name" value="Retrovirus_Pol_polyprotein"/>
</dbReference>
<dbReference type="GO" id="GO:0016787">
    <property type="term" value="F:hydrolase activity"/>
    <property type="evidence" value="ECO:0007669"/>
    <property type="project" value="UniProtKB-KW"/>
</dbReference>
<evidence type="ECO:0000256" key="9">
    <source>
        <dbReference type="SAM" id="MobiDB-lite"/>
    </source>
</evidence>
<dbReference type="InterPro" id="IPR021109">
    <property type="entry name" value="Peptidase_aspartic_dom_sf"/>
</dbReference>
<dbReference type="InterPro" id="IPR036397">
    <property type="entry name" value="RNaseH_sf"/>
</dbReference>
<dbReference type="PANTHER" id="PTHR37984">
    <property type="entry name" value="PROTEIN CBG26694"/>
    <property type="match status" value="1"/>
</dbReference>
<evidence type="ECO:0000313" key="13">
    <source>
        <dbReference type="EMBL" id="KAL0268628.1"/>
    </source>
</evidence>
<evidence type="ECO:0000256" key="1">
    <source>
        <dbReference type="ARBA" id="ARBA00012493"/>
    </source>
</evidence>
<dbReference type="Pfam" id="PF00078">
    <property type="entry name" value="RVT_1"/>
    <property type="match status" value="1"/>
</dbReference>
<comment type="caution">
    <text evidence="13">The sequence shown here is derived from an EMBL/GenBank/DDBJ whole genome shotgun (WGS) entry which is preliminary data.</text>
</comment>
<evidence type="ECO:0000256" key="3">
    <source>
        <dbReference type="ARBA" id="ARBA00022695"/>
    </source>
</evidence>
<evidence type="ECO:0000256" key="2">
    <source>
        <dbReference type="ARBA" id="ARBA00022679"/>
    </source>
</evidence>
<organism evidence="13">
    <name type="scientific">Menopon gallinae</name>
    <name type="common">poultry shaft louse</name>
    <dbReference type="NCBI Taxonomy" id="328185"/>
    <lineage>
        <taxon>Eukaryota</taxon>
        <taxon>Metazoa</taxon>
        <taxon>Ecdysozoa</taxon>
        <taxon>Arthropoda</taxon>
        <taxon>Hexapoda</taxon>
        <taxon>Insecta</taxon>
        <taxon>Pterygota</taxon>
        <taxon>Neoptera</taxon>
        <taxon>Paraneoptera</taxon>
        <taxon>Psocodea</taxon>
        <taxon>Troctomorpha</taxon>
        <taxon>Phthiraptera</taxon>
        <taxon>Amblycera</taxon>
        <taxon>Menoponidae</taxon>
        <taxon>Menopon</taxon>
    </lineage>
</organism>
<dbReference type="InterPro" id="IPR001584">
    <property type="entry name" value="Integrase_cat-core"/>
</dbReference>
<keyword evidence="2" id="KW-0808">Transferase</keyword>
<proteinExistence type="predicted"/>
<accession>A0AAW2HFJ4</accession>
<dbReference type="PROSITE" id="PS50994">
    <property type="entry name" value="INTEGRASE"/>
    <property type="match status" value="1"/>
</dbReference>
<dbReference type="PROSITE" id="PS50878">
    <property type="entry name" value="RT_POL"/>
    <property type="match status" value="1"/>
</dbReference>
<dbReference type="Gene3D" id="3.30.420.10">
    <property type="entry name" value="Ribonuclease H-like superfamily/Ribonuclease H"/>
    <property type="match status" value="1"/>
</dbReference>
<feature type="domain" description="Reverse transcriptase" evidence="11">
    <location>
        <begin position="348"/>
        <end position="526"/>
    </location>
</feature>
<keyword evidence="3" id="KW-0548">Nucleotidyltransferase</keyword>
<dbReference type="InterPro" id="IPR041588">
    <property type="entry name" value="Integrase_H2C2"/>
</dbReference>
<dbReference type="EMBL" id="JARGDH010000005">
    <property type="protein sequence ID" value="KAL0268628.1"/>
    <property type="molecule type" value="Genomic_DNA"/>
</dbReference>
<keyword evidence="8" id="KW-0479">Metal-binding</keyword>
<dbReference type="Gene3D" id="3.10.10.10">
    <property type="entry name" value="HIV Type 1 Reverse Transcriptase, subunit A, domain 1"/>
    <property type="match status" value="1"/>
</dbReference>
<dbReference type="PANTHER" id="PTHR37984:SF5">
    <property type="entry name" value="PROTEIN NYNRIN-LIKE"/>
    <property type="match status" value="1"/>
</dbReference>
<evidence type="ECO:0000259" key="11">
    <source>
        <dbReference type="PROSITE" id="PS50878"/>
    </source>
</evidence>
<dbReference type="SUPFAM" id="SSF53098">
    <property type="entry name" value="Ribonuclease H-like"/>
    <property type="match status" value="1"/>
</dbReference>
<dbReference type="FunFam" id="1.10.340.70:FF:000003">
    <property type="entry name" value="Protein CBG25708"/>
    <property type="match status" value="1"/>
</dbReference>
<feature type="region of interest" description="Disordered" evidence="9">
    <location>
        <begin position="89"/>
        <end position="118"/>
    </location>
</feature>
<dbReference type="InterPro" id="IPR043128">
    <property type="entry name" value="Rev_trsase/Diguanyl_cyclase"/>
</dbReference>
<dbReference type="GO" id="GO:0042575">
    <property type="term" value="C:DNA polymerase complex"/>
    <property type="evidence" value="ECO:0007669"/>
    <property type="project" value="UniProtKB-ARBA"/>
</dbReference>
<evidence type="ECO:0000259" key="12">
    <source>
        <dbReference type="PROSITE" id="PS50994"/>
    </source>
</evidence>
<name>A0AAW2HFJ4_9NEOP</name>
<keyword evidence="6" id="KW-0378">Hydrolase</keyword>
<dbReference type="SUPFAM" id="SSF57756">
    <property type="entry name" value="Retrovirus zinc finger-like domains"/>
    <property type="match status" value="1"/>
</dbReference>
<dbReference type="Pfam" id="PF17921">
    <property type="entry name" value="Integrase_H2C2"/>
    <property type="match status" value="1"/>
</dbReference>
<sequence>MYSKHDRKQAAGESFPEYVAVLKKLSQKCEFGTNLEERLRDQIVYGIRDAALRKRFLTEGSTLMFPKAVEIGTAYEAAVKDAEEMESATSGTVQNVSRKKVQGRTSCPAKPVPVRKKEDRTERKEGVTCFCCGKKGHVASQCFHNKLTCSICGKKGHLKSVCKKSESNKLNKISSNYVNFAQPIKKRLSVNGVAIDFEIDTGSNISLISESLYLQKFASIRLERSKCCFQSYVGSPIRPEGHIHVAVAHDGKSIPIRLYVIRNGGVPLLGRADLQKLGWRIEVIGKVNSVEDVTSKFPEVFSDKLGKCKDVKLTLHLREGSTPKYCQARPVPYAIKEKIEKEIDRLVEEGILSPVESSEWATPIVPVLKKDNTVRLCGSYDVTLNKCLEIDRFPIPKIKDVFASLKGGAFFTKIDLSSAYQQFELTEESKKLTTINCHKGLFQYNRLPFGIASSPGLFQREMDRIVRGLDGVVNFLDDILVGGTSWADHVDKLTAVLRRLQENGLTVKKEKCKFFMDRVDFLGHTIDKEGLHMSRDKVKAILEYPEPKNLTELQAFLGLVNYYSSFIPELASILSPLYKLLGKSVRWRWSDSCTQAMATVKTLLASDRVLCNYSEAYPLVLATDASPYGLGAVISHIYPDGSERPIAFASRTLSKAERNYSQIDKEATGIIFGIKKFHQYLWGRRFTLLTDHKPLCTIFGNKRGFPPMMATRLQRYTLFLSEYDYEIKYKKSTEHGNADGLSRVPISDNVSEEDEYSYLNFVTGEMSCITSEEIERETSKDKVLKQVVSFLKSGIWPQNIAEEVKPYANRKDELFTEQGCLLWGHRVVIPQKLRKAILLELHSSHFGMVKMKSVARSYFWWPELDKSIEDVARNCEYCERSAPPKTSLQNWTFPSSPGVRLHADFLGPLEGFMFLVILDGHSKWVEVTKMTKITAERTIDIFRKYFSRWGLPVKVVTDNGPTFTSEEFRKFLGNNQVELVCTPPYHPASNGAAENSVKVFKQKILSMVRTGVSLDVAVDRYLLDYNSTEHLTTGCSPAELQLGRRLRTAFDNILPSREKRVREAQEKQSKNFKGKCRESFEVNDMVRVRDYRGGKKKWILARVVKKLGSVVYLVEPYPNVYWKRHLDQILKTNKETANGDSINVPTKEKPEVVPRRSQRLREK</sequence>
<keyword evidence="4" id="KW-0540">Nuclease</keyword>
<dbReference type="GO" id="GO:0003676">
    <property type="term" value="F:nucleic acid binding"/>
    <property type="evidence" value="ECO:0007669"/>
    <property type="project" value="InterPro"/>
</dbReference>
<dbReference type="CDD" id="cd01647">
    <property type="entry name" value="RT_LTR"/>
    <property type="match status" value="1"/>
</dbReference>
<dbReference type="InterPro" id="IPR043502">
    <property type="entry name" value="DNA/RNA_pol_sf"/>
</dbReference>
<dbReference type="GO" id="GO:0008270">
    <property type="term" value="F:zinc ion binding"/>
    <property type="evidence" value="ECO:0007669"/>
    <property type="project" value="UniProtKB-KW"/>
</dbReference>
<dbReference type="GO" id="GO:0015074">
    <property type="term" value="P:DNA integration"/>
    <property type="evidence" value="ECO:0007669"/>
    <property type="project" value="InterPro"/>
</dbReference>
<evidence type="ECO:0000256" key="8">
    <source>
        <dbReference type="PROSITE-ProRule" id="PRU00047"/>
    </source>
</evidence>
<dbReference type="Gene3D" id="2.40.70.10">
    <property type="entry name" value="Acid Proteases"/>
    <property type="match status" value="1"/>
</dbReference>
<dbReference type="Pfam" id="PF17917">
    <property type="entry name" value="RT_RNaseH"/>
    <property type="match status" value="1"/>
</dbReference>
<feature type="compositionally biased region" description="Basic and acidic residues" evidence="9">
    <location>
        <begin position="1146"/>
        <end position="1163"/>
    </location>
</feature>
<keyword evidence="5" id="KW-0255">Endonuclease</keyword>
<feature type="domain" description="CCHC-type" evidence="10">
    <location>
        <begin position="129"/>
        <end position="142"/>
    </location>
</feature>
<keyword evidence="8" id="KW-0862">Zinc</keyword>
<dbReference type="SUPFAM" id="SSF56672">
    <property type="entry name" value="DNA/RNA polymerases"/>
    <property type="match status" value="1"/>
</dbReference>
<protein>
    <recommendedName>
        <fullName evidence="1">RNA-directed DNA polymerase</fullName>
        <ecNumber evidence="1">2.7.7.49</ecNumber>
    </recommendedName>
</protein>
<keyword evidence="7" id="KW-0695">RNA-directed DNA polymerase</keyword>
<keyword evidence="8" id="KW-0863">Zinc-finger</keyword>
<dbReference type="EC" id="2.7.7.49" evidence="1"/>
<dbReference type="SMART" id="SM00343">
    <property type="entry name" value="ZnF_C2HC"/>
    <property type="match status" value="2"/>
</dbReference>
<gene>
    <name evidence="13" type="ORF">PYX00_010487</name>
</gene>
<dbReference type="InterPro" id="IPR012337">
    <property type="entry name" value="RNaseH-like_sf"/>
</dbReference>
<dbReference type="Gene3D" id="1.10.340.70">
    <property type="match status" value="1"/>
</dbReference>
<dbReference type="Pfam" id="PF00665">
    <property type="entry name" value="rve"/>
    <property type="match status" value="1"/>
</dbReference>
<feature type="region of interest" description="Disordered" evidence="9">
    <location>
        <begin position="1137"/>
        <end position="1163"/>
    </location>
</feature>
<dbReference type="CDD" id="cd09274">
    <property type="entry name" value="RNase_HI_RT_Ty3"/>
    <property type="match status" value="1"/>
</dbReference>
<feature type="domain" description="Integrase catalytic" evidence="12">
    <location>
        <begin position="893"/>
        <end position="1045"/>
    </location>
</feature>
<reference evidence="13" key="1">
    <citation type="journal article" date="2024" name="Gigascience">
        <title>Chromosome-level genome of the poultry shaft louse Menopon gallinae provides insight into the host-switching and adaptive evolution of parasitic lice.</title>
        <authorList>
            <person name="Xu Y."/>
            <person name="Ma L."/>
            <person name="Liu S."/>
            <person name="Liang Y."/>
            <person name="Liu Q."/>
            <person name="He Z."/>
            <person name="Tian L."/>
            <person name="Duan Y."/>
            <person name="Cai W."/>
            <person name="Li H."/>
            <person name="Song F."/>
        </authorList>
    </citation>
    <scope>NUCLEOTIDE SEQUENCE</scope>
    <source>
        <strain evidence="13">Cailab_2023a</strain>
    </source>
</reference>
<dbReference type="FunFam" id="3.30.70.270:FF:000026">
    <property type="entry name" value="Transposon Ty3-G Gag-Pol polyprotein"/>
    <property type="match status" value="1"/>
</dbReference>
<dbReference type="InterPro" id="IPR041373">
    <property type="entry name" value="RT_RNaseH"/>
</dbReference>
<evidence type="ECO:0000256" key="5">
    <source>
        <dbReference type="ARBA" id="ARBA00022759"/>
    </source>
</evidence>
<dbReference type="GO" id="GO:0003964">
    <property type="term" value="F:RNA-directed DNA polymerase activity"/>
    <property type="evidence" value="ECO:0007669"/>
    <property type="project" value="UniProtKB-KW"/>
</dbReference>
<evidence type="ECO:0000259" key="10">
    <source>
        <dbReference type="PROSITE" id="PS50158"/>
    </source>
</evidence>
<dbReference type="Gene3D" id="4.10.60.10">
    <property type="entry name" value="Zinc finger, CCHC-type"/>
    <property type="match status" value="1"/>
</dbReference>
<dbReference type="InterPro" id="IPR036875">
    <property type="entry name" value="Znf_CCHC_sf"/>
</dbReference>
<dbReference type="GO" id="GO:0004519">
    <property type="term" value="F:endonuclease activity"/>
    <property type="evidence" value="ECO:0007669"/>
    <property type="project" value="UniProtKB-KW"/>
</dbReference>
<evidence type="ECO:0000256" key="6">
    <source>
        <dbReference type="ARBA" id="ARBA00022801"/>
    </source>
</evidence>
<evidence type="ECO:0000256" key="7">
    <source>
        <dbReference type="ARBA" id="ARBA00022918"/>
    </source>
</evidence>
<dbReference type="PROSITE" id="PS50158">
    <property type="entry name" value="ZF_CCHC"/>
    <property type="match status" value="1"/>
</dbReference>